<comment type="caution">
    <text evidence="2">The sequence shown here is derived from an EMBL/GenBank/DDBJ whole genome shotgun (WGS) entry which is preliminary data.</text>
</comment>
<dbReference type="AlphaFoldDB" id="A0A4Z0L7J3"/>
<dbReference type="RefSeq" id="WP_135526423.1">
    <property type="nucleotide sequence ID" value="NZ_SRLH01000004.1"/>
</dbReference>
<feature type="domain" description="FRG" evidence="1">
    <location>
        <begin position="21"/>
        <end position="115"/>
    </location>
</feature>
<protein>
    <submittedName>
        <fullName evidence="2">FRG domain-containing protein</fullName>
    </submittedName>
</protein>
<name>A0A4Z0L7J3_9FLAO</name>
<dbReference type="OrthoDB" id="9816036at2"/>
<evidence type="ECO:0000313" key="3">
    <source>
        <dbReference type="Proteomes" id="UP000297407"/>
    </source>
</evidence>
<reference evidence="2 3" key="1">
    <citation type="submission" date="2019-04" db="EMBL/GenBank/DDBJ databases">
        <title>Flavobacterium sp. strain DS2-A Genome sequencing and assembly.</title>
        <authorList>
            <person name="Kim I."/>
        </authorList>
    </citation>
    <scope>NUCLEOTIDE SEQUENCE [LARGE SCALE GENOMIC DNA]</scope>
    <source>
        <strain evidence="2 3">DS2-A</strain>
    </source>
</reference>
<dbReference type="EMBL" id="SRLH01000004">
    <property type="protein sequence ID" value="TGD58253.1"/>
    <property type="molecule type" value="Genomic_DNA"/>
</dbReference>
<dbReference type="SMART" id="SM00901">
    <property type="entry name" value="FRG"/>
    <property type="match status" value="1"/>
</dbReference>
<evidence type="ECO:0000259" key="1">
    <source>
        <dbReference type="SMART" id="SM00901"/>
    </source>
</evidence>
<organism evidence="2 3">
    <name type="scientific">Flavobacterium humi</name>
    <dbReference type="NCBI Taxonomy" id="2562683"/>
    <lineage>
        <taxon>Bacteria</taxon>
        <taxon>Pseudomonadati</taxon>
        <taxon>Bacteroidota</taxon>
        <taxon>Flavobacteriia</taxon>
        <taxon>Flavobacteriales</taxon>
        <taxon>Flavobacteriaceae</taxon>
        <taxon>Flavobacterium</taxon>
    </lineage>
</organism>
<keyword evidence="3" id="KW-1185">Reference proteome</keyword>
<proteinExistence type="predicted"/>
<gene>
    <name evidence="2" type="ORF">E4635_09615</name>
</gene>
<accession>A0A4Z0L7J3</accession>
<dbReference type="InterPro" id="IPR014966">
    <property type="entry name" value="FRG-dom"/>
</dbReference>
<dbReference type="Pfam" id="PF08867">
    <property type="entry name" value="FRG"/>
    <property type="match status" value="1"/>
</dbReference>
<evidence type="ECO:0000313" key="2">
    <source>
        <dbReference type="EMBL" id="TGD58253.1"/>
    </source>
</evidence>
<sequence>MKETTLKSIDQLHKFLERFRKASHFKFRGQSDKYWELTPKAGRQEFKKVRDITIFEHWKRRAPYYLERENYNEWELLSIAQHTGLPTRLLDWTHNPLVAFFFAASENYEKDGAVYIYKANHRVLHEKYGPFELTIPIAFFQPNVSSNRIANQFGYFTIHLDPKNALNDDTKDGHLEKLIIPSELKKEITHMLNQYGINYLTLFPDLEGLSKHLSWFAENNNFWNNTFDEDGLD</sequence>
<dbReference type="Proteomes" id="UP000297407">
    <property type="component" value="Unassembled WGS sequence"/>
</dbReference>